<sequence>MAPSMHPQAKFDPIPPNLDLHNLVDRTPNFEWAMRISAKELMRFDAQRFEKLVYLHVIAGGKPLVITDWNLKLPKSIFSAAFLQNTYDKKEENVRDINAQSDIPMTTGHYLRSMKQLTDQWTPSNFRDERRQRLYLKDIDCPPEWHDYLRKVIPPVLFYMNENVDDKGVPRNEARDEGMFVDEQANAPAAPAGDLMSSLPEDMRAQNLMCYIGHEGTYTPAHREMCASLGQNIMVDASGDEKGEKPGSSIWFMTETKDREVVREYFLSMLGHDIEIEKHFAQVNAWKKATFPVYIVEQKVGDFILVPPLAPHQVWNRGTRTMKVAWNRTTVETLELALHEALPKARLVCRDEQYKNKAIIYFTLRKYYAQLNEMEEAEMSWLNFGQDLIRSSTSSRKDQMAKDFKKLLSLFTEILVDEMFGQKEKDVEMIPFDSFVTCSYCRANIFNRFLTCKHCVRQLVNGDEDTYDVCMECYAMGRSCLCISKLSWCEQWDWSELVNNYAAWCEMVIRNDQVFDVETSPLPLEVARRKAGKKSLAQICQEQLRRRPFRDISKPEEPSDLEPSDPELDDNNRPKKKSRRKKKKGDVYRCHVCSHKDYTHRLAFCSNQGCREAYCFGTLYRGFDLMPQDVLQDEKWQCPKCRKICNCGGCRRLGNTTPYQPKNTFIGHDTRSVADDRSVESLVDFRLHNLNWLKAAGDEPRNHNSKRMERLRQQADAEKAKDGASRDAVGPALADGVAATMDHTMPESMPEGFDDLQNAVRAENVPADYSIGDPSAHQQNENGGPAEVADMMTAISQDPSSYPDPSMYPDPLMMGGERRLGMGYYEHDDTPDKILFDPYQMPSADVIALDDEPSEFVKKTLRAAKRRARLDDDNDPDFLAPKSHKKRPRLEKDMLVDPAMTLDPAFLTQDNTMTEAQANGSTEPEPEPANVEEDEPEEEDREDSADQYKPYEPNVPALRHSKPKVSYADFEHDVEEFNDVVPVKNTADTGDNDAPSQVTDPLDAAANAIRALTGTDTPQETTPAPTRVAASSSTGRRPSIAKAAWETTKKVIRHHYSYRQASYGIH</sequence>
<feature type="region of interest" description="Disordered" evidence="5">
    <location>
        <begin position="696"/>
        <end position="729"/>
    </location>
</feature>
<evidence type="ECO:0000256" key="3">
    <source>
        <dbReference type="ARBA" id="ARBA00023163"/>
    </source>
</evidence>
<keyword evidence="3" id="KW-0804">Transcription</keyword>
<evidence type="ECO:0000256" key="5">
    <source>
        <dbReference type="SAM" id="MobiDB-lite"/>
    </source>
</evidence>
<accession>R8BMD5</accession>
<dbReference type="eggNOG" id="ENOG502S0T9">
    <property type="taxonomic scope" value="Eukaryota"/>
</dbReference>
<dbReference type="RefSeq" id="XP_007914844.1">
    <property type="nucleotide sequence ID" value="XM_007916653.1"/>
</dbReference>
<feature type="compositionally biased region" description="Basic and acidic residues" evidence="5">
    <location>
        <begin position="696"/>
        <end position="725"/>
    </location>
</feature>
<evidence type="ECO:0000256" key="4">
    <source>
        <dbReference type="ARBA" id="ARBA00023242"/>
    </source>
</evidence>
<keyword evidence="4" id="KW-0539">Nucleus</keyword>
<dbReference type="KEGG" id="tmn:UCRPA7_4078"/>
<proteinExistence type="predicted"/>
<feature type="compositionally biased region" description="Acidic residues" evidence="5">
    <location>
        <begin position="924"/>
        <end position="945"/>
    </location>
</feature>
<dbReference type="Proteomes" id="UP000014074">
    <property type="component" value="Unassembled WGS sequence"/>
</dbReference>
<dbReference type="GO" id="GO:0005634">
    <property type="term" value="C:nucleus"/>
    <property type="evidence" value="ECO:0007669"/>
    <property type="project" value="UniProtKB-SubCell"/>
</dbReference>
<dbReference type="SMART" id="SM00558">
    <property type="entry name" value="JmjC"/>
    <property type="match status" value="1"/>
</dbReference>
<feature type="region of interest" description="Disordered" evidence="5">
    <location>
        <begin position="1014"/>
        <end position="1041"/>
    </location>
</feature>
<name>R8BMD5_PHAM7</name>
<keyword evidence="2" id="KW-0805">Transcription regulation</keyword>
<dbReference type="Pfam" id="PF10497">
    <property type="entry name" value="zf-4CXXC_R1"/>
    <property type="match status" value="1"/>
</dbReference>
<keyword evidence="8" id="KW-1185">Reference proteome</keyword>
<feature type="compositionally biased region" description="Acidic residues" evidence="5">
    <location>
        <begin position="558"/>
        <end position="569"/>
    </location>
</feature>
<dbReference type="InterPro" id="IPR018866">
    <property type="entry name" value="Znf-4CXXC_R1"/>
</dbReference>
<dbReference type="InterPro" id="IPR003347">
    <property type="entry name" value="JmjC_dom"/>
</dbReference>
<dbReference type="Gene3D" id="3.30.40.10">
    <property type="entry name" value="Zinc/RING finger domain, C3HC4 (zinc finger)"/>
    <property type="match status" value="1"/>
</dbReference>
<dbReference type="InterPro" id="IPR013083">
    <property type="entry name" value="Znf_RING/FYVE/PHD"/>
</dbReference>
<feature type="region of interest" description="Disordered" evidence="5">
    <location>
        <begin position="914"/>
        <end position="958"/>
    </location>
</feature>
<dbReference type="SUPFAM" id="SSF51197">
    <property type="entry name" value="Clavaminate synthase-like"/>
    <property type="match status" value="1"/>
</dbReference>
<dbReference type="Gene3D" id="2.60.120.650">
    <property type="entry name" value="Cupin"/>
    <property type="match status" value="1"/>
</dbReference>
<dbReference type="Pfam" id="PF02373">
    <property type="entry name" value="JmjC"/>
    <property type="match status" value="1"/>
</dbReference>
<feature type="region of interest" description="Disordered" evidence="5">
    <location>
        <begin position="871"/>
        <end position="896"/>
    </location>
</feature>
<dbReference type="OrthoDB" id="298344at2759"/>
<reference evidence="8" key="1">
    <citation type="journal article" date="2013" name="Genome Announc.">
        <title>Draft genome sequence of the ascomycete Phaeoacremonium aleophilum strain UCR-PA7, a causal agent of the esca disease complex in grapevines.</title>
        <authorList>
            <person name="Blanco-Ulate B."/>
            <person name="Rolshausen P."/>
            <person name="Cantu D."/>
        </authorList>
    </citation>
    <scope>NUCLEOTIDE SEQUENCE [LARGE SCALE GENOMIC DNA]</scope>
    <source>
        <strain evidence="8">UCR-PA7</strain>
    </source>
</reference>
<dbReference type="HOGENOM" id="CLU_003774_1_2_1"/>
<evidence type="ECO:0000259" key="6">
    <source>
        <dbReference type="PROSITE" id="PS51184"/>
    </source>
</evidence>
<feature type="compositionally biased region" description="Polar residues" evidence="5">
    <location>
        <begin position="1014"/>
        <end position="1036"/>
    </location>
</feature>
<comment type="subcellular location">
    <subcellularLocation>
        <location evidence="1">Nucleus</location>
    </subcellularLocation>
</comment>
<organism evidence="7 8">
    <name type="scientific">Phaeoacremonium minimum (strain UCR-PA7)</name>
    <name type="common">Esca disease fungus</name>
    <name type="synonym">Togninia minima</name>
    <dbReference type="NCBI Taxonomy" id="1286976"/>
    <lineage>
        <taxon>Eukaryota</taxon>
        <taxon>Fungi</taxon>
        <taxon>Dikarya</taxon>
        <taxon>Ascomycota</taxon>
        <taxon>Pezizomycotina</taxon>
        <taxon>Sordariomycetes</taxon>
        <taxon>Sordariomycetidae</taxon>
        <taxon>Togniniales</taxon>
        <taxon>Togniniaceae</taxon>
        <taxon>Phaeoacremonium</taxon>
    </lineage>
</organism>
<protein>
    <recommendedName>
        <fullName evidence="6">JmjC domain-containing protein</fullName>
    </recommendedName>
</protein>
<feature type="region of interest" description="Disordered" evidence="5">
    <location>
        <begin position="551"/>
        <end position="582"/>
    </location>
</feature>
<evidence type="ECO:0000313" key="8">
    <source>
        <dbReference type="Proteomes" id="UP000014074"/>
    </source>
</evidence>
<evidence type="ECO:0000313" key="7">
    <source>
        <dbReference type="EMBL" id="EOO00420.1"/>
    </source>
</evidence>
<dbReference type="GeneID" id="19324492"/>
<dbReference type="EMBL" id="KB933094">
    <property type="protein sequence ID" value="EOO00420.1"/>
    <property type="molecule type" value="Genomic_DNA"/>
</dbReference>
<gene>
    <name evidence="7" type="ORF">UCRPA7_4078</name>
</gene>
<feature type="domain" description="JmjC" evidence="6">
    <location>
        <begin position="176"/>
        <end position="345"/>
    </location>
</feature>
<evidence type="ECO:0000256" key="2">
    <source>
        <dbReference type="ARBA" id="ARBA00023015"/>
    </source>
</evidence>
<dbReference type="AlphaFoldDB" id="R8BMD5"/>
<dbReference type="PROSITE" id="PS51184">
    <property type="entry name" value="JMJC"/>
    <property type="match status" value="1"/>
</dbReference>
<evidence type="ECO:0000256" key="1">
    <source>
        <dbReference type="ARBA" id="ARBA00004123"/>
    </source>
</evidence>